<dbReference type="Pfam" id="PF00589">
    <property type="entry name" value="Phage_integrase"/>
    <property type="match status" value="1"/>
</dbReference>
<dbReference type="InterPro" id="IPR011010">
    <property type="entry name" value="DNA_brk_join_enz"/>
</dbReference>
<evidence type="ECO:0000313" key="4">
    <source>
        <dbReference type="Proteomes" id="UP000604765"/>
    </source>
</evidence>
<proteinExistence type="predicted"/>
<organism evidence="3 4">
    <name type="scientific">Lentilactobacillus fungorum</name>
    <dbReference type="NCBI Taxonomy" id="2201250"/>
    <lineage>
        <taxon>Bacteria</taxon>
        <taxon>Bacillati</taxon>
        <taxon>Bacillota</taxon>
        <taxon>Bacilli</taxon>
        <taxon>Lactobacillales</taxon>
        <taxon>Lactobacillaceae</taxon>
        <taxon>Lentilactobacillus</taxon>
    </lineage>
</organism>
<dbReference type="EMBL" id="BNJR01000004">
    <property type="protein sequence ID" value="GHP12697.1"/>
    <property type="molecule type" value="Genomic_DNA"/>
</dbReference>
<protein>
    <recommendedName>
        <fullName evidence="2">Tyr recombinase domain-containing protein</fullName>
    </recommendedName>
</protein>
<keyword evidence="1" id="KW-0233">DNA recombination</keyword>
<dbReference type="RefSeq" id="WP_232365232.1">
    <property type="nucleotide sequence ID" value="NZ_BNJR01000004.1"/>
</dbReference>
<evidence type="ECO:0000256" key="1">
    <source>
        <dbReference type="ARBA" id="ARBA00023172"/>
    </source>
</evidence>
<dbReference type="SUPFAM" id="SSF56349">
    <property type="entry name" value="DNA breaking-rejoining enzymes"/>
    <property type="match status" value="1"/>
</dbReference>
<gene>
    <name evidence="3" type="ORF">YK48G_01220</name>
</gene>
<accession>A0ABQ3VUY4</accession>
<comment type="caution">
    <text evidence="3">The sequence shown here is derived from an EMBL/GenBank/DDBJ whole genome shotgun (WGS) entry which is preliminary data.</text>
</comment>
<feature type="domain" description="Tyr recombinase" evidence="2">
    <location>
        <begin position="1"/>
        <end position="77"/>
    </location>
</feature>
<reference evidence="3 4" key="1">
    <citation type="journal article" date="2021" name="Int. J. Syst. Evol. Microbiol.">
        <title>Lentilactobacillus fungorum sp. nov., isolated from spent mushroom substrates.</title>
        <authorList>
            <person name="Tohno M."/>
            <person name="Tanizawa Y."/>
            <person name="Kojima Y."/>
            <person name="Sakamoto M."/>
            <person name="Ohkuma M."/>
            <person name="Kobayashi H."/>
        </authorList>
    </citation>
    <scope>NUCLEOTIDE SEQUENCE [LARGE SCALE GENOMIC DNA]</scope>
    <source>
        <strain evidence="3 4">YK48G</strain>
    </source>
</reference>
<dbReference type="Gene3D" id="1.10.443.10">
    <property type="entry name" value="Intergrase catalytic core"/>
    <property type="match status" value="1"/>
</dbReference>
<evidence type="ECO:0000313" key="3">
    <source>
        <dbReference type="EMBL" id="GHP12697.1"/>
    </source>
</evidence>
<dbReference type="InterPro" id="IPR002104">
    <property type="entry name" value="Integrase_catalytic"/>
</dbReference>
<keyword evidence="4" id="KW-1185">Reference proteome</keyword>
<sequence>MEQYEQILSITSKANPIYVPIQVAFNTGMRRGEICGLQWDCVNFDKQTIQVKRNMQQYGKADWKLKTPKARQAIKRL</sequence>
<dbReference type="InterPro" id="IPR013762">
    <property type="entry name" value="Integrase-like_cat_sf"/>
</dbReference>
<dbReference type="PROSITE" id="PS51898">
    <property type="entry name" value="TYR_RECOMBINASE"/>
    <property type="match status" value="1"/>
</dbReference>
<dbReference type="Proteomes" id="UP000604765">
    <property type="component" value="Unassembled WGS sequence"/>
</dbReference>
<name>A0ABQ3VUY4_9LACO</name>
<evidence type="ECO:0000259" key="2">
    <source>
        <dbReference type="PROSITE" id="PS51898"/>
    </source>
</evidence>